<keyword evidence="2" id="KW-0472">Membrane</keyword>
<dbReference type="OrthoDB" id="125087at2759"/>
<comment type="caution">
    <text evidence="3">The sequence shown here is derived from an EMBL/GenBank/DDBJ whole genome shotgun (WGS) entry which is preliminary data.</text>
</comment>
<feature type="transmembrane region" description="Helical" evidence="2">
    <location>
        <begin position="191"/>
        <end position="224"/>
    </location>
</feature>
<feature type="transmembrane region" description="Helical" evidence="2">
    <location>
        <begin position="94"/>
        <end position="116"/>
    </location>
</feature>
<organism evidence="3 4">
    <name type="scientific">Phytophthora pseudosyringae</name>
    <dbReference type="NCBI Taxonomy" id="221518"/>
    <lineage>
        <taxon>Eukaryota</taxon>
        <taxon>Sar</taxon>
        <taxon>Stramenopiles</taxon>
        <taxon>Oomycota</taxon>
        <taxon>Peronosporomycetes</taxon>
        <taxon>Peronosporales</taxon>
        <taxon>Peronosporaceae</taxon>
        <taxon>Phytophthora</taxon>
    </lineage>
</organism>
<accession>A0A8T1W102</accession>
<dbReference type="AlphaFoldDB" id="A0A8T1W102"/>
<feature type="transmembrane region" description="Helical" evidence="2">
    <location>
        <begin position="122"/>
        <end position="142"/>
    </location>
</feature>
<sequence length="316" mass="33723">MTPHSTSTDPLQKLTPAPSTGGFRPRCCRVKSFKRVGVLLAFHLLNVLVAIGGVVSVALLLSSMALMPIWFVAVLLVLLVMSMTHAVQQIKHKCLLYFGYVVLVVLYMASLSIHWYVTIGPYAIFAVGAIGVGLFFLSALAMKYLVKIDVHLASFVTPKDLDPEESMDRFKLSETTDFSYLLPHIRMTRHVCLAVVYFAVLKVAMGVLSAAVIVITVVLPATVIFSGGNAAILGDQVSRGDKPITYTVSIAAVWLVGAAGTPIVAMLSGKLTSRVCGAQQRDTEVEIEVAIPVTPEPESSTTSFAGLGSSAAVAIV</sequence>
<reference evidence="3" key="1">
    <citation type="submission" date="2021-02" db="EMBL/GenBank/DDBJ databases">
        <authorList>
            <person name="Palmer J.M."/>
        </authorList>
    </citation>
    <scope>NUCLEOTIDE SEQUENCE</scope>
    <source>
        <strain evidence="3">SCRP734</strain>
    </source>
</reference>
<keyword evidence="2" id="KW-1133">Transmembrane helix</keyword>
<dbReference type="EMBL" id="JAGDFM010000114">
    <property type="protein sequence ID" value="KAG7385809.1"/>
    <property type="molecule type" value="Genomic_DNA"/>
</dbReference>
<evidence type="ECO:0000313" key="4">
    <source>
        <dbReference type="Proteomes" id="UP000694044"/>
    </source>
</evidence>
<feature type="compositionally biased region" description="Polar residues" evidence="1">
    <location>
        <begin position="1"/>
        <end position="10"/>
    </location>
</feature>
<proteinExistence type="predicted"/>
<evidence type="ECO:0000256" key="1">
    <source>
        <dbReference type="SAM" id="MobiDB-lite"/>
    </source>
</evidence>
<keyword evidence="4" id="KW-1185">Reference proteome</keyword>
<feature type="transmembrane region" description="Helical" evidence="2">
    <location>
        <begin position="244"/>
        <end position="265"/>
    </location>
</feature>
<name>A0A8T1W102_9STRA</name>
<feature type="transmembrane region" description="Helical" evidence="2">
    <location>
        <begin position="67"/>
        <end position="87"/>
    </location>
</feature>
<evidence type="ECO:0000313" key="3">
    <source>
        <dbReference type="EMBL" id="KAG7385809.1"/>
    </source>
</evidence>
<feature type="region of interest" description="Disordered" evidence="1">
    <location>
        <begin position="1"/>
        <end position="21"/>
    </location>
</feature>
<keyword evidence="2" id="KW-0812">Transmembrane</keyword>
<dbReference type="Proteomes" id="UP000694044">
    <property type="component" value="Unassembled WGS sequence"/>
</dbReference>
<gene>
    <name evidence="3" type="ORF">PHYPSEUDO_001054</name>
</gene>
<evidence type="ECO:0000256" key="2">
    <source>
        <dbReference type="SAM" id="Phobius"/>
    </source>
</evidence>
<feature type="transmembrane region" description="Helical" evidence="2">
    <location>
        <begin position="36"/>
        <end position="61"/>
    </location>
</feature>
<protein>
    <submittedName>
        <fullName evidence="3">Uncharacterized protein</fullName>
    </submittedName>
</protein>